<evidence type="ECO:0000313" key="2">
    <source>
        <dbReference type="Proteomes" id="UP001595583"/>
    </source>
</evidence>
<dbReference type="Proteomes" id="UP001595583">
    <property type="component" value="Unassembled WGS sequence"/>
</dbReference>
<dbReference type="EMBL" id="JBHRTK010000012">
    <property type="protein sequence ID" value="MFC3207203.1"/>
    <property type="molecule type" value="Genomic_DNA"/>
</dbReference>
<dbReference type="NCBIfam" id="TIGR01725">
    <property type="entry name" value="phge_HK97_gp10"/>
    <property type="match status" value="1"/>
</dbReference>
<name>A0ABV7KF99_9HYPH</name>
<reference evidence="2" key="1">
    <citation type="journal article" date="2019" name="Int. J. Syst. Evol. Microbiol.">
        <title>The Global Catalogue of Microorganisms (GCM) 10K type strain sequencing project: providing services to taxonomists for standard genome sequencing and annotation.</title>
        <authorList>
            <consortium name="The Broad Institute Genomics Platform"/>
            <consortium name="The Broad Institute Genome Sequencing Center for Infectious Disease"/>
            <person name="Wu L."/>
            <person name="Ma J."/>
        </authorList>
    </citation>
    <scope>NUCLEOTIDE SEQUENCE [LARGE SCALE GENOMIC DNA]</scope>
    <source>
        <strain evidence="2">KCTC 52165</strain>
    </source>
</reference>
<accession>A0ABV7KF99</accession>
<protein>
    <submittedName>
        <fullName evidence="1">HK97-gp10 family putative phage morphogenesis protein</fullName>
    </submittedName>
</protein>
<gene>
    <name evidence="1" type="ORF">ACFOHJ_13325</name>
</gene>
<dbReference type="InterPro" id="IPR010064">
    <property type="entry name" value="HK97-gp10_tail"/>
</dbReference>
<comment type="caution">
    <text evidence="1">The sequence shown here is derived from an EMBL/GenBank/DDBJ whole genome shotgun (WGS) entry which is preliminary data.</text>
</comment>
<sequence length="173" mass="18051">MPNTVKIEGLSELLKGLDEFKKSTQRGILERAVKRAAKPVMETAKTLAPVDTGALKRSITTKVVRNNAGKAAFAAVMKGGGSKSEAAAAAREANSAARAVGSGPSALVRVQAAAPHAHFAEWGTKHSAAHPFMGPAFLEGQQTVPRSIAADLKIEMEKSARRIAARAAKKGKS</sequence>
<dbReference type="Pfam" id="PF04883">
    <property type="entry name" value="HK97-gp10_like"/>
    <property type="match status" value="1"/>
</dbReference>
<organism evidence="1 2">
    <name type="scientific">Aquamicrobium soli</name>
    <dbReference type="NCBI Taxonomy" id="1811518"/>
    <lineage>
        <taxon>Bacteria</taxon>
        <taxon>Pseudomonadati</taxon>
        <taxon>Pseudomonadota</taxon>
        <taxon>Alphaproteobacteria</taxon>
        <taxon>Hyphomicrobiales</taxon>
        <taxon>Phyllobacteriaceae</taxon>
        <taxon>Aquamicrobium</taxon>
    </lineage>
</organism>
<dbReference type="RefSeq" id="WP_378221150.1">
    <property type="nucleotide sequence ID" value="NZ_JBHRTK010000012.1"/>
</dbReference>
<proteinExistence type="predicted"/>
<keyword evidence="2" id="KW-1185">Reference proteome</keyword>
<evidence type="ECO:0000313" key="1">
    <source>
        <dbReference type="EMBL" id="MFC3207203.1"/>
    </source>
</evidence>